<dbReference type="AlphaFoldDB" id="A0A9P6JX46"/>
<organism evidence="3 4">
    <name type="scientific">Crepidotus variabilis</name>
    <dbReference type="NCBI Taxonomy" id="179855"/>
    <lineage>
        <taxon>Eukaryota</taxon>
        <taxon>Fungi</taxon>
        <taxon>Dikarya</taxon>
        <taxon>Basidiomycota</taxon>
        <taxon>Agaricomycotina</taxon>
        <taxon>Agaricomycetes</taxon>
        <taxon>Agaricomycetidae</taxon>
        <taxon>Agaricales</taxon>
        <taxon>Agaricineae</taxon>
        <taxon>Crepidotaceae</taxon>
        <taxon>Crepidotus</taxon>
    </lineage>
</organism>
<gene>
    <name evidence="3" type="ORF">CPB83DRAFT_801858</name>
</gene>
<feature type="transmembrane region" description="Helical" evidence="2">
    <location>
        <begin position="379"/>
        <end position="400"/>
    </location>
</feature>
<feature type="region of interest" description="Disordered" evidence="1">
    <location>
        <begin position="197"/>
        <end position="218"/>
    </location>
</feature>
<dbReference type="OrthoDB" id="10062838at2759"/>
<evidence type="ECO:0008006" key="5">
    <source>
        <dbReference type="Google" id="ProtNLM"/>
    </source>
</evidence>
<feature type="transmembrane region" description="Helical" evidence="2">
    <location>
        <begin position="221"/>
        <end position="239"/>
    </location>
</feature>
<dbReference type="Proteomes" id="UP000807306">
    <property type="component" value="Unassembled WGS sequence"/>
</dbReference>
<proteinExistence type="predicted"/>
<dbReference type="PANTHER" id="PTHR19346:SF4">
    <property type="entry name" value="SUGAR PHOSPHATE TRANSPORTER DOMAIN-CONTAINING PROTEIN"/>
    <property type="match status" value="1"/>
</dbReference>
<feature type="transmembrane region" description="Helical" evidence="2">
    <location>
        <begin position="12"/>
        <end position="29"/>
    </location>
</feature>
<evidence type="ECO:0000313" key="3">
    <source>
        <dbReference type="EMBL" id="KAF9535460.1"/>
    </source>
</evidence>
<dbReference type="EMBL" id="MU157824">
    <property type="protein sequence ID" value="KAF9535460.1"/>
    <property type="molecule type" value="Genomic_DNA"/>
</dbReference>
<accession>A0A9P6JX46</accession>
<keyword evidence="4" id="KW-1185">Reference proteome</keyword>
<feature type="transmembrane region" description="Helical" evidence="2">
    <location>
        <begin position="173"/>
        <end position="191"/>
    </location>
</feature>
<evidence type="ECO:0000256" key="2">
    <source>
        <dbReference type="SAM" id="Phobius"/>
    </source>
</evidence>
<comment type="caution">
    <text evidence="3">The sequence shown here is derived from an EMBL/GenBank/DDBJ whole genome shotgun (WGS) entry which is preliminary data.</text>
</comment>
<feature type="transmembrane region" description="Helical" evidence="2">
    <location>
        <begin position="406"/>
        <end position="426"/>
    </location>
</feature>
<feature type="transmembrane region" description="Helical" evidence="2">
    <location>
        <begin position="350"/>
        <end position="372"/>
    </location>
</feature>
<keyword evidence="2" id="KW-0812">Transmembrane</keyword>
<reference evidence="3" key="1">
    <citation type="submission" date="2020-11" db="EMBL/GenBank/DDBJ databases">
        <authorList>
            <consortium name="DOE Joint Genome Institute"/>
            <person name="Ahrendt S."/>
            <person name="Riley R."/>
            <person name="Andreopoulos W."/>
            <person name="Labutti K."/>
            <person name="Pangilinan J."/>
            <person name="Ruiz-Duenas F.J."/>
            <person name="Barrasa J.M."/>
            <person name="Sanchez-Garcia M."/>
            <person name="Camarero S."/>
            <person name="Miyauchi S."/>
            <person name="Serrano A."/>
            <person name="Linde D."/>
            <person name="Babiker R."/>
            <person name="Drula E."/>
            <person name="Ayuso-Fernandez I."/>
            <person name="Pacheco R."/>
            <person name="Padilla G."/>
            <person name="Ferreira P."/>
            <person name="Barriuso J."/>
            <person name="Kellner H."/>
            <person name="Castanera R."/>
            <person name="Alfaro M."/>
            <person name="Ramirez L."/>
            <person name="Pisabarro A.G."/>
            <person name="Kuo A."/>
            <person name="Tritt A."/>
            <person name="Lipzen A."/>
            <person name="He G."/>
            <person name="Yan M."/>
            <person name="Ng V."/>
            <person name="Cullen D."/>
            <person name="Martin F."/>
            <person name="Rosso M.-N."/>
            <person name="Henrissat B."/>
            <person name="Hibbett D."/>
            <person name="Martinez A.T."/>
            <person name="Grigoriev I.V."/>
        </authorList>
    </citation>
    <scope>NUCLEOTIDE SEQUENCE</scope>
    <source>
        <strain evidence="3">CBS 506.95</strain>
    </source>
</reference>
<dbReference type="PANTHER" id="PTHR19346">
    <property type="entry name" value="SUGAR PHOSPHATE TRANSPORTER DOMAIN-CONTAINING PROTEIN"/>
    <property type="match status" value="1"/>
</dbReference>
<feature type="transmembrane region" description="Helical" evidence="2">
    <location>
        <begin position="49"/>
        <end position="69"/>
    </location>
</feature>
<feature type="region of interest" description="Disordered" evidence="1">
    <location>
        <begin position="260"/>
        <end position="303"/>
    </location>
</feature>
<protein>
    <recommendedName>
        <fullName evidence="5">EamA domain-containing protein</fullName>
    </recommendedName>
</protein>
<feature type="transmembrane region" description="Helical" evidence="2">
    <location>
        <begin position="147"/>
        <end position="164"/>
    </location>
</feature>
<evidence type="ECO:0000313" key="4">
    <source>
        <dbReference type="Proteomes" id="UP000807306"/>
    </source>
</evidence>
<sequence>MAPSNEVASIQIGGKLAVVIFIFTLLAFVVESELTQYVQTTLNYRQPYFLFYIVHSSFLITFPIHILYLRLTSSHSISSLLRGLAVAITNHLVPTQRKRASDHVYASTRFPYKKFFKLALGLTFGISTPAMLWFMSVSLSSMTDITAIWNTNAFFAYIISVKLFKLKWEPKRLLAVLLATIGTFMVVYGGAKASSALGDAVPSSSSPSTTTHSMSTSKPSAPLIGNLLTLIAAFGYGLYQVMYKIYAALPSDPDELVVEPSASVSRTRSGGGEYEHLSTNAEDIDAEEDAEQDESSSYPTPTPPPAPPFALYPNLLTSLLGLLTLLTLWLPLPLLHLSSLEIFHPPPSCTVWAGIAGIAGTGVVFNAGFMILLGVWGPVIVSVGNLLTIVGVLGVDIVFGPGLQALTVWSLVGSSGIVGAFGVLVWDMVYKKG</sequence>
<feature type="transmembrane region" description="Helical" evidence="2">
    <location>
        <begin position="309"/>
        <end position="330"/>
    </location>
</feature>
<keyword evidence="2" id="KW-1133">Transmembrane helix</keyword>
<evidence type="ECO:0000256" key="1">
    <source>
        <dbReference type="SAM" id="MobiDB-lite"/>
    </source>
</evidence>
<feature type="compositionally biased region" description="Acidic residues" evidence="1">
    <location>
        <begin position="282"/>
        <end position="294"/>
    </location>
</feature>
<dbReference type="InterPro" id="IPR026505">
    <property type="entry name" value="Solute_c_fam_35_mem_F3/F4"/>
</dbReference>
<feature type="compositionally biased region" description="Low complexity" evidence="1">
    <location>
        <begin position="202"/>
        <end position="218"/>
    </location>
</feature>
<keyword evidence="2" id="KW-0472">Membrane</keyword>
<name>A0A9P6JX46_9AGAR</name>
<feature type="transmembrane region" description="Helical" evidence="2">
    <location>
        <begin position="115"/>
        <end position="135"/>
    </location>
</feature>